<dbReference type="EMBL" id="GEBQ01013929">
    <property type="protein sequence ID" value="JAT26048.1"/>
    <property type="molecule type" value="Transcribed_RNA"/>
</dbReference>
<evidence type="ECO:0000313" key="1">
    <source>
        <dbReference type="EMBL" id="JAT26048.1"/>
    </source>
</evidence>
<reference evidence="1" key="1">
    <citation type="submission" date="2015-11" db="EMBL/GenBank/DDBJ databases">
        <title>De novo transcriptome assembly of four potential Pierce s Disease insect vectors from Arizona vineyards.</title>
        <authorList>
            <person name="Tassone E.E."/>
        </authorList>
    </citation>
    <scope>NUCLEOTIDE SEQUENCE</scope>
</reference>
<dbReference type="AlphaFoldDB" id="A0A1B6LQR0"/>
<organism evidence="1">
    <name type="scientific">Graphocephala atropunctata</name>
    <dbReference type="NCBI Taxonomy" id="36148"/>
    <lineage>
        <taxon>Eukaryota</taxon>
        <taxon>Metazoa</taxon>
        <taxon>Ecdysozoa</taxon>
        <taxon>Arthropoda</taxon>
        <taxon>Hexapoda</taxon>
        <taxon>Insecta</taxon>
        <taxon>Pterygota</taxon>
        <taxon>Neoptera</taxon>
        <taxon>Paraneoptera</taxon>
        <taxon>Hemiptera</taxon>
        <taxon>Auchenorrhyncha</taxon>
        <taxon>Membracoidea</taxon>
        <taxon>Cicadellidae</taxon>
        <taxon>Cicadellinae</taxon>
        <taxon>Cicadellini</taxon>
        <taxon>Graphocephala</taxon>
    </lineage>
</organism>
<gene>
    <name evidence="1" type="ORF">g.11246</name>
</gene>
<feature type="non-terminal residue" evidence="1">
    <location>
        <position position="1"/>
    </location>
</feature>
<sequence>FIHTKQYCFQNVETRESQQLQFLESWPAPLSEIDFCDDSNRFVLETEYSLKLSVCASSQKDNSVGKMGIPCPVVLLLLPLIEAKEGQEPKLGKAERYSFRIDASSLKWHN</sequence>
<accession>A0A1B6LQR0</accession>
<protein>
    <submittedName>
        <fullName evidence="1">Uncharacterized protein</fullName>
    </submittedName>
</protein>
<proteinExistence type="predicted"/>
<name>A0A1B6LQR0_9HEMI</name>